<evidence type="ECO:0000256" key="3">
    <source>
        <dbReference type="ARBA" id="ARBA00022827"/>
    </source>
</evidence>
<organism evidence="6 7">
    <name type="scientific">Gymnopus androsaceus JB14</name>
    <dbReference type="NCBI Taxonomy" id="1447944"/>
    <lineage>
        <taxon>Eukaryota</taxon>
        <taxon>Fungi</taxon>
        <taxon>Dikarya</taxon>
        <taxon>Basidiomycota</taxon>
        <taxon>Agaricomycotina</taxon>
        <taxon>Agaricomycetes</taxon>
        <taxon>Agaricomycetidae</taxon>
        <taxon>Agaricales</taxon>
        <taxon>Marasmiineae</taxon>
        <taxon>Omphalotaceae</taxon>
        <taxon>Gymnopus</taxon>
    </lineage>
</organism>
<dbReference type="PRINTS" id="PR00370">
    <property type="entry name" value="FMOXYGENASE"/>
</dbReference>
<dbReference type="InterPro" id="IPR000960">
    <property type="entry name" value="Flavin_mOase"/>
</dbReference>
<proteinExistence type="inferred from homology"/>
<dbReference type="InterPro" id="IPR020946">
    <property type="entry name" value="Flavin_mOase-like"/>
</dbReference>
<keyword evidence="5" id="KW-0560">Oxidoreductase</keyword>
<dbReference type="Proteomes" id="UP000799118">
    <property type="component" value="Unassembled WGS sequence"/>
</dbReference>
<reference evidence="6" key="1">
    <citation type="journal article" date="2019" name="Environ. Microbiol.">
        <title>Fungal ecological strategies reflected in gene transcription - a case study of two litter decomposers.</title>
        <authorList>
            <person name="Barbi F."/>
            <person name="Kohler A."/>
            <person name="Barry K."/>
            <person name="Baskaran P."/>
            <person name="Daum C."/>
            <person name="Fauchery L."/>
            <person name="Ihrmark K."/>
            <person name="Kuo A."/>
            <person name="LaButti K."/>
            <person name="Lipzen A."/>
            <person name="Morin E."/>
            <person name="Grigoriev I.V."/>
            <person name="Henrissat B."/>
            <person name="Lindahl B."/>
            <person name="Martin F."/>
        </authorList>
    </citation>
    <scope>NUCLEOTIDE SEQUENCE</scope>
    <source>
        <strain evidence="6">JB14</strain>
    </source>
</reference>
<keyword evidence="3" id="KW-0274">FAD</keyword>
<comment type="similarity">
    <text evidence="1">Belongs to the FMO family.</text>
</comment>
<evidence type="ECO:0000313" key="7">
    <source>
        <dbReference type="Proteomes" id="UP000799118"/>
    </source>
</evidence>
<dbReference type="PIRSF" id="PIRSF000332">
    <property type="entry name" value="FMO"/>
    <property type="match status" value="1"/>
</dbReference>
<gene>
    <name evidence="6" type="ORF">BT96DRAFT_716218</name>
</gene>
<dbReference type="SUPFAM" id="SSF51905">
    <property type="entry name" value="FAD/NAD(P)-binding domain"/>
    <property type="match status" value="1"/>
</dbReference>
<protein>
    <submittedName>
        <fullName evidence="6">FAD/NAD(P)-binding domain-containing protein</fullName>
    </submittedName>
</protein>
<keyword evidence="2" id="KW-0285">Flavoprotein</keyword>
<dbReference type="PANTHER" id="PTHR23023">
    <property type="entry name" value="DIMETHYLANILINE MONOOXYGENASE"/>
    <property type="match status" value="1"/>
</dbReference>
<dbReference type="GO" id="GO:0050660">
    <property type="term" value="F:flavin adenine dinucleotide binding"/>
    <property type="evidence" value="ECO:0007669"/>
    <property type="project" value="InterPro"/>
</dbReference>
<sequence length="283" mass="31989">MDTLAHPKRILIIGAGPSGIVTLRNLIKLGSFDRVEIVERRDDVGGVWYFDEDDENNASDTPRWPSPAYPGLIGNVLPEFLSFSGSPFPEPPTTPHQPFPTLRETYDYLRGFAEVYLERGNIRLNTEVVRVEELEDGKGWNVTTRDWRSPDRGEIRSEVWDAVVVCTGWYDDPLWPGTPGMEDLKKKGLAVHAKWYRGPQKYTGKTAQRALIIGNGNSANDIAAHLVPLAKNPVYRSIRRPAFKHFVSLPDVRIKDVSPVKRFILQDNDKVTAELLDETIIEI</sequence>
<evidence type="ECO:0000313" key="6">
    <source>
        <dbReference type="EMBL" id="KAE9398787.1"/>
    </source>
</evidence>
<dbReference type="GO" id="GO:0004499">
    <property type="term" value="F:N,N-dimethylaniline monooxygenase activity"/>
    <property type="evidence" value="ECO:0007669"/>
    <property type="project" value="InterPro"/>
</dbReference>
<dbReference type="InterPro" id="IPR050346">
    <property type="entry name" value="FMO-like"/>
</dbReference>
<evidence type="ECO:0000256" key="1">
    <source>
        <dbReference type="ARBA" id="ARBA00009183"/>
    </source>
</evidence>
<keyword evidence="4" id="KW-0521">NADP</keyword>
<dbReference type="AlphaFoldDB" id="A0A6A4HP44"/>
<dbReference type="EMBL" id="ML769477">
    <property type="protein sequence ID" value="KAE9398787.1"/>
    <property type="molecule type" value="Genomic_DNA"/>
</dbReference>
<evidence type="ECO:0000256" key="2">
    <source>
        <dbReference type="ARBA" id="ARBA00022630"/>
    </source>
</evidence>
<dbReference type="Pfam" id="PF00743">
    <property type="entry name" value="FMO-like"/>
    <property type="match status" value="1"/>
</dbReference>
<evidence type="ECO:0000256" key="4">
    <source>
        <dbReference type="ARBA" id="ARBA00022857"/>
    </source>
</evidence>
<accession>A0A6A4HP44</accession>
<name>A0A6A4HP44_9AGAR</name>
<dbReference type="InterPro" id="IPR036188">
    <property type="entry name" value="FAD/NAD-bd_sf"/>
</dbReference>
<dbReference type="Gene3D" id="3.50.50.60">
    <property type="entry name" value="FAD/NAD(P)-binding domain"/>
    <property type="match status" value="1"/>
</dbReference>
<evidence type="ECO:0000256" key="5">
    <source>
        <dbReference type="ARBA" id="ARBA00023002"/>
    </source>
</evidence>
<dbReference type="GO" id="GO:0050661">
    <property type="term" value="F:NADP binding"/>
    <property type="evidence" value="ECO:0007669"/>
    <property type="project" value="InterPro"/>
</dbReference>
<dbReference type="OrthoDB" id="66881at2759"/>
<keyword evidence="7" id="KW-1185">Reference proteome</keyword>